<dbReference type="OrthoDB" id="7464126at2759"/>
<evidence type="ECO:0000313" key="3">
    <source>
        <dbReference type="Proteomes" id="UP000660729"/>
    </source>
</evidence>
<organism evidence="2 3">
    <name type="scientific">Pseudocercospora fuligena</name>
    <dbReference type="NCBI Taxonomy" id="685502"/>
    <lineage>
        <taxon>Eukaryota</taxon>
        <taxon>Fungi</taxon>
        <taxon>Dikarya</taxon>
        <taxon>Ascomycota</taxon>
        <taxon>Pezizomycotina</taxon>
        <taxon>Dothideomycetes</taxon>
        <taxon>Dothideomycetidae</taxon>
        <taxon>Mycosphaerellales</taxon>
        <taxon>Mycosphaerellaceae</taxon>
        <taxon>Pseudocercospora</taxon>
    </lineage>
</organism>
<protein>
    <recommendedName>
        <fullName evidence="4">Fungal N-terminal domain-containing protein</fullName>
    </recommendedName>
</protein>
<sequence length="601" mass="66708">MSDVPDTGTFTYENVQISGNTRAHLGNTYNASTNTYNITIPALDIRDHISLTSRAHQTWDNACGDYYDVTRTLDHVATLLRHLEGSGKEQGSSSKVVHDQQDLRDTLAQCMQTVDTLYSVIVNFQEHGKGKSRQKNWEKLQRGNQEIAVLERQLGEHHARISDSVSKFGVIPLFDASTDMHDLPGPFRRIIDVLTANVIAETCDGSTMTTYADDEKEVWKQIRRELIRDGYNSKVVHRYKPQIKRYIKTLGEQEPLEEGLRANVKDDRLVEHCVEMLELNDAASLDCLAQPTAVPDIDAKPPTDNINIIDHNEVDQEGIVSCESMIVEEGSIVQTNAIVRTEPSHLQESCAEQHVTPTTETVLSAREASGEGTSENIMHVSLPLPAAIPGVVSSGPIVGLEETIASLSVDDPGRHTPDIVTTSTSSTLWPALASRPYCQHGNLSDSAMGPAQAVPEEASGVVKAPSEADVDDTKRAIKPQPRSHYWFRRQSRKPSGSSKSSEQTYPPKRSGKQKGEANIVITRPLHEQQEKERRKASGRAEREALVVKEAAARAEEEELRRIRHEARRAARRAAAEEAARLAREEAESIARKAAERRAKRR</sequence>
<name>A0A8H6VHK7_9PEZI</name>
<dbReference type="Proteomes" id="UP000660729">
    <property type="component" value="Unassembled WGS sequence"/>
</dbReference>
<gene>
    <name evidence="2" type="ORF">HII31_07926</name>
</gene>
<dbReference type="EMBL" id="JABCIY010000168">
    <property type="protein sequence ID" value="KAF7190767.1"/>
    <property type="molecule type" value="Genomic_DNA"/>
</dbReference>
<keyword evidence="3" id="KW-1185">Reference proteome</keyword>
<evidence type="ECO:0000256" key="1">
    <source>
        <dbReference type="SAM" id="MobiDB-lite"/>
    </source>
</evidence>
<feature type="region of interest" description="Disordered" evidence="1">
    <location>
        <begin position="580"/>
        <end position="601"/>
    </location>
</feature>
<proteinExistence type="predicted"/>
<feature type="compositionally biased region" description="Basic and acidic residues" evidence="1">
    <location>
        <begin position="524"/>
        <end position="544"/>
    </location>
</feature>
<feature type="region of interest" description="Disordered" evidence="1">
    <location>
        <begin position="443"/>
        <end position="544"/>
    </location>
</feature>
<reference evidence="2" key="1">
    <citation type="submission" date="2020-04" db="EMBL/GenBank/DDBJ databases">
        <title>Draft genome resource of the tomato pathogen Pseudocercospora fuligena.</title>
        <authorList>
            <person name="Zaccaron A."/>
        </authorList>
    </citation>
    <scope>NUCLEOTIDE SEQUENCE</scope>
    <source>
        <strain evidence="2">PF001</strain>
    </source>
</reference>
<comment type="caution">
    <text evidence="2">The sequence shown here is derived from an EMBL/GenBank/DDBJ whole genome shotgun (WGS) entry which is preliminary data.</text>
</comment>
<accession>A0A8H6VHK7</accession>
<dbReference type="AlphaFoldDB" id="A0A8H6VHK7"/>
<evidence type="ECO:0000313" key="2">
    <source>
        <dbReference type="EMBL" id="KAF7190767.1"/>
    </source>
</evidence>
<evidence type="ECO:0008006" key="4">
    <source>
        <dbReference type="Google" id="ProtNLM"/>
    </source>
</evidence>